<dbReference type="PaxDb" id="709991-Odosp_1089"/>
<dbReference type="STRING" id="709991.Odosp_1089"/>
<evidence type="ECO:0000313" key="2">
    <source>
        <dbReference type="Proteomes" id="UP000006657"/>
    </source>
</evidence>
<dbReference type="AlphaFoldDB" id="F9ZAC9"/>
<dbReference type="Proteomes" id="UP000006657">
    <property type="component" value="Chromosome"/>
</dbReference>
<evidence type="ECO:0000313" key="1">
    <source>
        <dbReference type="EMBL" id="ADY32155.1"/>
    </source>
</evidence>
<proteinExistence type="predicted"/>
<protein>
    <submittedName>
        <fullName evidence="1">Uncharacterized protein</fullName>
    </submittedName>
</protein>
<reference evidence="1 2" key="1">
    <citation type="journal article" date="2011" name="Stand. Genomic Sci.">
        <title>Complete genome sequence of Odoribacter splanchnicus type strain (1651/6).</title>
        <authorList>
            <consortium name="US DOE Joint Genome Institute (JGI-PGF)"/>
            <person name="Goker M."/>
            <person name="Gronow S."/>
            <person name="Zeytun A."/>
            <person name="Nolan M."/>
            <person name="Lucas S."/>
            <person name="Lapidus A."/>
            <person name="Hammon N."/>
            <person name="Deshpande S."/>
            <person name="Cheng J.F."/>
            <person name="Pitluck S."/>
            <person name="Liolios K."/>
            <person name="Pagani I."/>
            <person name="Ivanova N."/>
            <person name="Mavromatis K."/>
            <person name="Ovchinikova G."/>
            <person name="Pati A."/>
            <person name="Tapia R."/>
            <person name="Han C."/>
            <person name="Goodwin L."/>
            <person name="Chen A."/>
            <person name="Palaniappan K."/>
            <person name="Land M."/>
            <person name="Hauser L."/>
            <person name="Jeffries C.D."/>
            <person name="Brambilla E.M."/>
            <person name="Rohde M."/>
            <person name="Detter J.C."/>
            <person name="Woyke T."/>
            <person name="Bristow J."/>
            <person name="Markowitz V."/>
            <person name="Hugenholtz P."/>
            <person name="Eisen J.A."/>
            <person name="Kyrpides N.C."/>
            <person name="Klenk H.P."/>
        </authorList>
    </citation>
    <scope>NUCLEOTIDE SEQUENCE [LARGE SCALE GENOMIC DNA]</scope>
    <source>
        <strain evidence="2">ATCC 29572 / DSM 20712 / JCM 15291 / NCTC 10825 / 1651/6</strain>
    </source>
</reference>
<name>F9ZAC9_ODOSD</name>
<organism evidence="1 2">
    <name type="scientific">Odoribacter splanchnicus (strain ATCC 29572 / DSM 20712 / CIP 104287 / JCM 15291 / NCTC 10825 / 1651/6)</name>
    <name type="common">Bacteroides splanchnicus</name>
    <dbReference type="NCBI Taxonomy" id="709991"/>
    <lineage>
        <taxon>Bacteria</taxon>
        <taxon>Pseudomonadati</taxon>
        <taxon>Bacteroidota</taxon>
        <taxon>Bacteroidia</taxon>
        <taxon>Bacteroidales</taxon>
        <taxon>Odoribacteraceae</taxon>
        <taxon>Odoribacter</taxon>
    </lineage>
</organism>
<sequence length="44" mass="4998">MTKIGILLQKNCHKCYNGKKYGGELCYIWGGELLSCRVAELLSY</sequence>
<dbReference type="HOGENOM" id="CLU_3219353_0_0_10"/>
<accession>F9ZAC9</accession>
<dbReference type="KEGG" id="osp:Odosp_1089"/>
<keyword evidence="2" id="KW-1185">Reference proteome</keyword>
<gene>
    <name evidence="1" type="ordered locus">Odosp_1089</name>
</gene>
<dbReference type="EMBL" id="CP002544">
    <property type="protein sequence ID" value="ADY32155.1"/>
    <property type="molecule type" value="Genomic_DNA"/>
</dbReference>